<feature type="region of interest" description="Disordered" evidence="1">
    <location>
        <begin position="14"/>
        <end position="86"/>
    </location>
</feature>
<dbReference type="EMBL" id="JAULUE010002048">
    <property type="protein sequence ID" value="KAK5910532.1"/>
    <property type="molecule type" value="Genomic_DNA"/>
</dbReference>
<feature type="compositionally biased region" description="Basic residues" evidence="1">
    <location>
        <begin position="54"/>
        <end position="64"/>
    </location>
</feature>
<dbReference type="AlphaFoldDB" id="A0AAN8CV05"/>
<keyword evidence="3" id="KW-1185">Reference proteome</keyword>
<name>A0AAN8CV05_9TELE</name>
<organism evidence="2 3">
    <name type="scientific">Champsocephalus esox</name>
    <name type="common">pike icefish</name>
    <dbReference type="NCBI Taxonomy" id="159716"/>
    <lineage>
        <taxon>Eukaryota</taxon>
        <taxon>Metazoa</taxon>
        <taxon>Chordata</taxon>
        <taxon>Craniata</taxon>
        <taxon>Vertebrata</taxon>
        <taxon>Euteleostomi</taxon>
        <taxon>Actinopterygii</taxon>
        <taxon>Neopterygii</taxon>
        <taxon>Teleostei</taxon>
        <taxon>Neoteleostei</taxon>
        <taxon>Acanthomorphata</taxon>
        <taxon>Eupercaria</taxon>
        <taxon>Perciformes</taxon>
        <taxon>Notothenioidei</taxon>
        <taxon>Channichthyidae</taxon>
        <taxon>Champsocephalus</taxon>
    </lineage>
</organism>
<evidence type="ECO:0000313" key="2">
    <source>
        <dbReference type="EMBL" id="KAK5910532.1"/>
    </source>
</evidence>
<reference evidence="2 3" key="1">
    <citation type="journal article" date="2023" name="Mol. Biol. Evol.">
        <title>Genomics of Secondarily Temperate Adaptation in the Only Non-Antarctic Icefish.</title>
        <authorList>
            <person name="Rivera-Colon A.G."/>
            <person name="Rayamajhi N."/>
            <person name="Minhas B.F."/>
            <person name="Madrigal G."/>
            <person name="Bilyk K.T."/>
            <person name="Yoon V."/>
            <person name="Hune M."/>
            <person name="Gregory S."/>
            <person name="Cheng C.H.C."/>
            <person name="Catchen J.M."/>
        </authorList>
    </citation>
    <scope>NUCLEOTIDE SEQUENCE [LARGE SCALE GENOMIC DNA]</scope>
    <source>
        <strain evidence="2">JC2023a</strain>
    </source>
</reference>
<proteinExistence type="predicted"/>
<sequence>MSNHINIQCFTCSTEERQTRRRPAARRRGKQGDVLQHGGEANKETSCSTEERQTRRHPAARRRGKQGDILQHGGEANKETSPSKQI</sequence>
<protein>
    <submittedName>
        <fullName evidence="2">Uncharacterized protein</fullName>
    </submittedName>
</protein>
<comment type="caution">
    <text evidence="2">The sequence shown here is derived from an EMBL/GenBank/DDBJ whole genome shotgun (WGS) entry which is preliminary data.</text>
</comment>
<dbReference type="Proteomes" id="UP001335648">
    <property type="component" value="Unassembled WGS sequence"/>
</dbReference>
<evidence type="ECO:0000313" key="3">
    <source>
        <dbReference type="Proteomes" id="UP001335648"/>
    </source>
</evidence>
<gene>
    <name evidence="2" type="ORF">CesoFtcFv8_004360</name>
</gene>
<evidence type="ECO:0000256" key="1">
    <source>
        <dbReference type="SAM" id="MobiDB-lite"/>
    </source>
</evidence>
<feature type="compositionally biased region" description="Basic residues" evidence="1">
    <location>
        <begin position="19"/>
        <end position="29"/>
    </location>
</feature>
<accession>A0AAN8CV05</accession>